<dbReference type="AlphaFoldDB" id="A0AAE1S1Y9"/>
<evidence type="ECO:0000313" key="3">
    <source>
        <dbReference type="Proteomes" id="UP001291623"/>
    </source>
</evidence>
<keyword evidence="3" id="KW-1185">Reference proteome</keyword>
<comment type="caution">
    <text evidence="2">The sequence shown here is derived from an EMBL/GenBank/DDBJ whole genome shotgun (WGS) entry which is preliminary data.</text>
</comment>
<name>A0AAE1S1Y9_9SOLA</name>
<gene>
    <name evidence="2" type="ORF">RND71_017279</name>
</gene>
<organism evidence="2 3">
    <name type="scientific">Anisodus tanguticus</name>
    <dbReference type="NCBI Taxonomy" id="243964"/>
    <lineage>
        <taxon>Eukaryota</taxon>
        <taxon>Viridiplantae</taxon>
        <taxon>Streptophyta</taxon>
        <taxon>Embryophyta</taxon>
        <taxon>Tracheophyta</taxon>
        <taxon>Spermatophyta</taxon>
        <taxon>Magnoliopsida</taxon>
        <taxon>eudicotyledons</taxon>
        <taxon>Gunneridae</taxon>
        <taxon>Pentapetalae</taxon>
        <taxon>asterids</taxon>
        <taxon>lamiids</taxon>
        <taxon>Solanales</taxon>
        <taxon>Solanaceae</taxon>
        <taxon>Solanoideae</taxon>
        <taxon>Hyoscyameae</taxon>
        <taxon>Anisodus</taxon>
    </lineage>
</organism>
<reference evidence="2" key="1">
    <citation type="submission" date="2023-12" db="EMBL/GenBank/DDBJ databases">
        <title>Genome assembly of Anisodus tanguticus.</title>
        <authorList>
            <person name="Wang Y.-J."/>
        </authorList>
    </citation>
    <scope>NUCLEOTIDE SEQUENCE</scope>
    <source>
        <strain evidence="2">KB-2021</strain>
        <tissue evidence="2">Leaf</tissue>
    </source>
</reference>
<proteinExistence type="predicted"/>
<feature type="region of interest" description="Disordered" evidence="1">
    <location>
        <begin position="234"/>
        <end position="268"/>
    </location>
</feature>
<evidence type="ECO:0000256" key="1">
    <source>
        <dbReference type="SAM" id="MobiDB-lite"/>
    </source>
</evidence>
<protein>
    <submittedName>
        <fullName evidence="2">Uncharacterized protein</fullName>
    </submittedName>
</protein>
<evidence type="ECO:0000313" key="2">
    <source>
        <dbReference type="EMBL" id="KAK4362038.1"/>
    </source>
</evidence>
<feature type="compositionally biased region" description="Polar residues" evidence="1">
    <location>
        <begin position="234"/>
        <end position="247"/>
    </location>
</feature>
<dbReference type="EMBL" id="JAVYJV010000009">
    <property type="protein sequence ID" value="KAK4362038.1"/>
    <property type="molecule type" value="Genomic_DNA"/>
</dbReference>
<accession>A0AAE1S1Y9</accession>
<feature type="compositionally biased region" description="Basic and acidic residues" evidence="1">
    <location>
        <begin position="255"/>
        <end position="268"/>
    </location>
</feature>
<dbReference type="Proteomes" id="UP001291623">
    <property type="component" value="Unassembled WGS sequence"/>
</dbReference>
<sequence>MAFCRVASNVLLIQGFEGGLLFSLTLFAVFMNGSTLFAVFPNGLLGSDVRRAFGNIRLLEYANISLSDIVIQIHSDISGTPHSIMPFLWRRYFGRNILEEPVGTAADSRTTELFLDGTIPTFFNGMGCCLMKGEDLSELGFGAKPHTCADAASPSRSITGRGLGCWTISNILKDLDLNYGNRIALFGRQQYNLESVTSRRESNFLQLESIPKSDSGVNLDHADQNNESLAANNRQMAKNPSVSSPSMPNLPPIKVRAEDGQMNARFHD</sequence>